<gene>
    <name evidence="3" type="ORF">PSQ19_05605</name>
</gene>
<protein>
    <recommendedName>
        <fullName evidence="5">Beta-ketoacyl synthase N-terminal domain-containing protein</fullName>
    </recommendedName>
</protein>
<proteinExistence type="predicted"/>
<feature type="domain" description="D-apionate lactonase C-terminal" evidence="2">
    <location>
        <begin position="138"/>
        <end position="208"/>
    </location>
</feature>
<dbReference type="Pfam" id="PF25839">
    <property type="entry name" value="Apionate_lact_C"/>
    <property type="match status" value="1"/>
</dbReference>
<name>A0ABY7YRB6_9HYPH</name>
<organism evidence="3 4">
    <name type="scientific">Devosia algicola</name>
    <dbReference type="NCBI Taxonomy" id="3026418"/>
    <lineage>
        <taxon>Bacteria</taxon>
        <taxon>Pseudomonadati</taxon>
        <taxon>Pseudomonadota</taxon>
        <taxon>Alphaproteobacteria</taxon>
        <taxon>Hyphomicrobiales</taxon>
        <taxon>Devosiaceae</taxon>
        <taxon>Devosia</taxon>
    </lineage>
</organism>
<evidence type="ECO:0000259" key="1">
    <source>
        <dbReference type="Pfam" id="PF25838"/>
    </source>
</evidence>
<dbReference type="InterPro" id="IPR058789">
    <property type="entry name" value="ApnL_C"/>
</dbReference>
<dbReference type="InterPro" id="IPR058787">
    <property type="entry name" value="ApnL_M"/>
</dbReference>
<dbReference type="Proteomes" id="UP001220530">
    <property type="component" value="Chromosome"/>
</dbReference>
<dbReference type="EMBL" id="CP118246">
    <property type="protein sequence ID" value="WDR03564.1"/>
    <property type="molecule type" value="Genomic_DNA"/>
</dbReference>
<evidence type="ECO:0000313" key="3">
    <source>
        <dbReference type="EMBL" id="WDR03564.1"/>
    </source>
</evidence>
<dbReference type="RefSeq" id="WP_282219956.1">
    <property type="nucleotide sequence ID" value="NZ_CP118246.1"/>
</dbReference>
<keyword evidence="4" id="KW-1185">Reference proteome</keyword>
<accession>A0ABY7YRB6</accession>
<evidence type="ECO:0000259" key="2">
    <source>
        <dbReference type="Pfam" id="PF25839"/>
    </source>
</evidence>
<evidence type="ECO:0008006" key="5">
    <source>
        <dbReference type="Google" id="ProtNLM"/>
    </source>
</evidence>
<reference evidence="3 4" key="1">
    <citation type="submission" date="2023-02" db="EMBL/GenBank/DDBJ databases">
        <title>Devosia algicola sp. nov., isolated from the phycosphere of marine algae.</title>
        <authorList>
            <person name="Kim J.M."/>
            <person name="Lee J.K."/>
            <person name="Choi B.J."/>
            <person name="Bayburt H."/>
            <person name="Jeon C.O."/>
        </authorList>
    </citation>
    <scope>NUCLEOTIDE SEQUENCE [LARGE SCALE GENOMIC DNA]</scope>
    <source>
        <strain evidence="3 4">G20-9</strain>
    </source>
</reference>
<feature type="domain" description="D-apionate lactonase TIM barrel" evidence="1">
    <location>
        <begin position="1"/>
        <end position="124"/>
    </location>
</feature>
<dbReference type="Pfam" id="PF25838">
    <property type="entry name" value="Apionate_lact_M"/>
    <property type="match status" value="1"/>
</dbReference>
<evidence type="ECO:0000313" key="4">
    <source>
        <dbReference type="Proteomes" id="UP001220530"/>
    </source>
</evidence>
<sequence>MHAADDISVMETLESLPDIIRTARSFAPGVAIRLGPATIGAPPAFYAARPADNPARVRMPTAASDPRQRGLFAAAFSLGYAATVAALDLDAMTLGCCDGPAAINEGTTSFPLAFVVAGLSKLAGRPRHRLEVAGAGFAALAAHGDEGLELWLANLTGDPITIGTSGASFHQVQLLDATALSRSDPMHIPVQPYEGGLVTLDTYGVCRLIG</sequence>